<proteinExistence type="inferred from homology"/>
<dbReference type="CDD" id="cd11731">
    <property type="entry name" value="Lin1944_like_SDR_c"/>
    <property type="match status" value="1"/>
</dbReference>
<keyword evidence="2" id="KW-0560">Oxidoreductase</keyword>
<dbReference type="Gene3D" id="3.40.50.720">
    <property type="entry name" value="NAD(P)-binding Rossmann-like Domain"/>
    <property type="match status" value="1"/>
</dbReference>
<dbReference type="PRINTS" id="PR00081">
    <property type="entry name" value="GDHRDH"/>
</dbReference>
<dbReference type="SUPFAM" id="SSF51735">
    <property type="entry name" value="NAD(P)-binding Rossmann-fold domains"/>
    <property type="match status" value="1"/>
</dbReference>
<comment type="caution">
    <text evidence="3">The sequence shown here is derived from an EMBL/GenBank/DDBJ whole genome shotgun (WGS) entry which is preliminary data.</text>
</comment>
<dbReference type="GO" id="GO:0016491">
    <property type="term" value="F:oxidoreductase activity"/>
    <property type="evidence" value="ECO:0007669"/>
    <property type="project" value="UniProtKB-KW"/>
</dbReference>
<name>A0A645AQZ9_9ZZZZ</name>
<dbReference type="InterPro" id="IPR051122">
    <property type="entry name" value="SDR_DHRS6-like"/>
</dbReference>
<gene>
    <name evidence="3" type="ORF">SDC9_102306</name>
</gene>
<dbReference type="NCBIfam" id="NF005754">
    <property type="entry name" value="PRK07578.1"/>
    <property type="match status" value="1"/>
</dbReference>
<evidence type="ECO:0008006" key="4">
    <source>
        <dbReference type="Google" id="ProtNLM"/>
    </source>
</evidence>
<dbReference type="PANTHER" id="PTHR43477:SF1">
    <property type="entry name" value="DIHYDROANTICAPSIN 7-DEHYDROGENASE"/>
    <property type="match status" value="1"/>
</dbReference>
<organism evidence="3">
    <name type="scientific">bioreactor metagenome</name>
    <dbReference type="NCBI Taxonomy" id="1076179"/>
    <lineage>
        <taxon>unclassified sequences</taxon>
        <taxon>metagenomes</taxon>
        <taxon>ecological metagenomes</taxon>
    </lineage>
</organism>
<reference evidence="3" key="1">
    <citation type="submission" date="2019-08" db="EMBL/GenBank/DDBJ databases">
        <authorList>
            <person name="Kucharzyk K."/>
            <person name="Murdoch R.W."/>
            <person name="Higgins S."/>
            <person name="Loffler F."/>
        </authorList>
    </citation>
    <scope>NUCLEOTIDE SEQUENCE</scope>
</reference>
<dbReference type="InterPro" id="IPR002347">
    <property type="entry name" value="SDR_fam"/>
</dbReference>
<protein>
    <recommendedName>
        <fullName evidence="4">Short chain dehydrogenase</fullName>
    </recommendedName>
</protein>
<comment type="similarity">
    <text evidence="1">Belongs to the short-chain dehydrogenases/reductases (SDR) family.</text>
</comment>
<dbReference type="EMBL" id="VSSQ01015306">
    <property type="protein sequence ID" value="MPM55509.1"/>
    <property type="molecule type" value="Genomic_DNA"/>
</dbReference>
<evidence type="ECO:0000256" key="1">
    <source>
        <dbReference type="ARBA" id="ARBA00006484"/>
    </source>
</evidence>
<evidence type="ECO:0000256" key="2">
    <source>
        <dbReference type="ARBA" id="ARBA00023002"/>
    </source>
</evidence>
<dbReference type="PANTHER" id="PTHR43477">
    <property type="entry name" value="DIHYDROANTICAPSIN 7-DEHYDROGENASE"/>
    <property type="match status" value="1"/>
</dbReference>
<accession>A0A645AQZ9</accession>
<dbReference type="Pfam" id="PF13561">
    <property type="entry name" value="adh_short_C2"/>
    <property type="match status" value="1"/>
</dbReference>
<dbReference type="InterPro" id="IPR036291">
    <property type="entry name" value="NAD(P)-bd_dom_sf"/>
</dbReference>
<evidence type="ECO:0000313" key="3">
    <source>
        <dbReference type="EMBL" id="MPM55509.1"/>
    </source>
</evidence>
<dbReference type="AlphaFoldDB" id="A0A645AQZ9"/>
<sequence length="201" mass="21333">MKKKIILIGASGTVGKEVVKRFQEVGHEVISVSRKSGDYQADISDKQSLETLFKSVGSFDAVAITAGEVAAAPFESLTDENYSFSFGSKLMGQINAVRTALPYINAGGSFTLISGVLTDEPILGGTIGTVINGGIEGFVKAASNELPKGVRINCISPTVLAESEAFHPFFPGFIPVEAWKVAKAYERAILGVITGRIIKVY</sequence>